<organism evidence="5">
    <name type="scientific">Oryza brachyantha</name>
    <name type="common">malo sina</name>
    <dbReference type="NCBI Taxonomy" id="4533"/>
    <lineage>
        <taxon>Eukaryota</taxon>
        <taxon>Viridiplantae</taxon>
        <taxon>Streptophyta</taxon>
        <taxon>Embryophyta</taxon>
        <taxon>Tracheophyta</taxon>
        <taxon>Spermatophyta</taxon>
        <taxon>Magnoliopsida</taxon>
        <taxon>Liliopsida</taxon>
        <taxon>Poales</taxon>
        <taxon>Poaceae</taxon>
        <taxon>BOP clade</taxon>
        <taxon>Oryzoideae</taxon>
        <taxon>Oryzeae</taxon>
        <taxon>Oryzinae</taxon>
        <taxon>Oryza</taxon>
    </lineage>
</organism>
<proteinExistence type="inferred from homology"/>
<dbReference type="AlphaFoldDB" id="J3LZZ8"/>
<protein>
    <recommendedName>
        <fullName evidence="4">COBRA C-terminal domain-containing protein</fullName>
    </recommendedName>
</protein>
<evidence type="ECO:0000259" key="4">
    <source>
        <dbReference type="Pfam" id="PF25079"/>
    </source>
</evidence>
<dbReference type="HOGENOM" id="CLU_1597025_0_0_1"/>
<reference evidence="5" key="2">
    <citation type="submission" date="2013-04" db="UniProtKB">
        <authorList>
            <consortium name="EnsemblPlants"/>
        </authorList>
    </citation>
    <scope>IDENTIFICATION</scope>
</reference>
<keyword evidence="2" id="KW-0732">Signal</keyword>
<dbReference type="Pfam" id="PF25079">
    <property type="entry name" value="COB_C"/>
    <property type="match status" value="1"/>
</dbReference>
<dbReference type="EnsemblPlants" id="OB04G27230.1">
    <property type="protein sequence ID" value="OB04G27230.1"/>
    <property type="gene ID" value="OB04G27230"/>
</dbReference>
<reference evidence="5" key="1">
    <citation type="journal article" date="2013" name="Nat. Commun.">
        <title>Whole-genome sequencing of Oryza brachyantha reveals mechanisms underlying Oryza genome evolution.</title>
        <authorList>
            <person name="Chen J."/>
            <person name="Huang Q."/>
            <person name="Gao D."/>
            <person name="Wang J."/>
            <person name="Lang Y."/>
            <person name="Liu T."/>
            <person name="Li B."/>
            <person name="Bai Z."/>
            <person name="Luis Goicoechea J."/>
            <person name="Liang C."/>
            <person name="Chen C."/>
            <person name="Zhang W."/>
            <person name="Sun S."/>
            <person name="Liao Y."/>
            <person name="Zhang X."/>
            <person name="Yang L."/>
            <person name="Song C."/>
            <person name="Wang M."/>
            <person name="Shi J."/>
            <person name="Liu G."/>
            <person name="Liu J."/>
            <person name="Zhou H."/>
            <person name="Zhou W."/>
            <person name="Yu Q."/>
            <person name="An N."/>
            <person name="Chen Y."/>
            <person name="Cai Q."/>
            <person name="Wang B."/>
            <person name="Liu B."/>
            <person name="Min J."/>
            <person name="Huang Y."/>
            <person name="Wu H."/>
            <person name="Li Z."/>
            <person name="Zhang Y."/>
            <person name="Yin Y."/>
            <person name="Song W."/>
            <person name="Jiang J."/>
            <person name="Jackson S.A."/>
            <person name="Wing R.A."/>
            <person name="Wang J."/>
            <person name="Chen M."/>
        </authorList>
    </citation>
    <scope>NUCLEOTIDE SEQUENCE [LARGE SCALE GENOMIC DNA]</scope>
    <source>
        <strain evidence="5">cv. IRGC 101232</strain>
    </source>
</reference>
<feature type="domain" description="COBRA C-terminal" evidence="4">
    <location>
        <begin position="133"/>
        <end position="167"/>
    </location>
</feature>
<dbReference type="GO" id="GO:0052324">
    <property type="term" value="P:plant-type cell wall cellulose biosynthetic process"/>
    <property type="evidence" value="ECO:0007669"/>
    <property type="project" value="TreeGrafter"/>
</dbReference>
<dbReference type="Proteomes" id="UP000006038">
    <property type="component" value="Chromosome 4"/>
</dbReference>
<dbReference type="PANTHER" id="PTHR31673:SF30">
    <property type="entry name" value="COBRA-LIKE PROTEIN 6"/>
    <property type="match status" value="1"/>
</dbReference>
<evidence type="ECO:0000313" key="6">
    <source>
        <dbReference type="Proteomes" id="UP000006038"/>
    </source>
</evidence>
<dbReference type="InterPro" id="IPR006918">
    <property type="entry name" value="COBRA_pln"/>
</dbReference>
<evidence type="ECO:0000256" key="1">
    <source>
        <dbReference type="ARBA" id="ARBA00005507"/>
    </source>
</evidence>
<dbReference type="STRING" id="4533.J3LZZ8"/>
<evidence type="ECO:0000256" key="3">
    <source>
        <dbReference type="ARBA" id="ARBA00023180"/>
    </source>
</evidence>
<keyword evidence="3" id="KW-0325">Glycoprotein</keyword>
<keyword evidence="6" id="KW-1185">Reference proteome</keyword>
<name>J3LZZ8_ORYBR</name>
<dbReference type="PANTHER" id="PTHR31673">
    <property type="entry name" value="PROTEIN COBRA"/>
    <property type="match status" value="1"/>
</dbReference>
<evidence type="ECO:0000313" key="5">
    <source>
        <dbReference type="EnsemblPlants" id="OB04G27230.1"/>
    </source>
</evidence>
<dbReference type="GO" id="GO:0010215">
    <property type="term" value="P:cellulose microfibril organization"/>
    <property type="evidence" value="ECO:0007669"/>
    <property type="project" value="InterPro"/>
</dbReference>
<dbReference type="InterPro" id="IPR056900">
    <property type="entry name" value="COB_C"/>
</dbReference>
<dbReference type="Gramene" id="OB04G27230.1">
    <property type="protein sequence ID" value="OB04G27230.1"/>
    <property type="gene ID" value="OB04G27230"/>
</dbReference>
<evidence type="ECO:0000256" key="2">
    <source>
        <dbReference type="ARBA" id="ARBA00022729"/>
    </source>
</evidence>
<comment type="similarity">
    <text evidence="1">Belongs to the COBRA family.</text>
</comment>
<dbReference type="GO" id="GO:0005886">
    <property type="term" value="C:plasma membrane"/>
    <property type="evidence" value="ECO:0007669"/>
    <property type="project" value="TreeGrafter"/>
</dbReference>
<sequence>MDATRSRIDKHRHVQALRKAFPFLSGSRVLSSGGSERFLPRSPCSDMAGHLHIVAVQGGLVADVLRLPLVALQQNDRAVCALQLRLPTVPHGAAVHPEKPPDRLSCRLNPVLPHSFLESDKPELSGGDGEAVAPFVRCTNHMCPVRVHWHVKIGYREYWRLKVTITN</sequence>
<accession>J3LZZ8</accession>